<sequence length="68" mass="7927">MSDDLARDRCPGCSSETYRVFTLFNVSQMDAKLVKKIDEGMVPKVVKREELPKSNIRKKEKNPRPWMV</sequence>
<organism evidence="1 2">
    <name type="scientific">Salinicoccus halitifaciens</name>
    <dbReference type="NCBI Taxonomy" id="1073415"/>
    <lineage>
        <taxon>Bacteria</taxon>
        <taxon>Bacillati</taxon>
        <taxon>Bacillota</taxon>
        <taxon>Bacilli</taxon>
        <taxon>Bacillales</taxon>
        <taxon>Staphylococcaceae</taxon>
        <taxon>Salinicoccus</taxon>
    </lineage>
</organism>
<accession>A0ABV2E870</accession>
<evidence type="ECO:0000313" key="2">
    <source>
        <dbReference type="Proteomes" id="UP001549019"/>
    </source>
</evidence>
<proteinExistence type="predicted"/>
<name>A0ABV2E870_9STAP</name>
<gene>
    <name evidence="1" type="ORF">ABHD89_001017</name>
</gene>
<reference evidence="1 2" key="1">
    <citation type="submission" date="2024-05" db="EMBL/GenBank/DDBJ databases">
        <title>Genomic Encyclopedia of Type Strains, Phase IV (KMG-IV): sequencing the most valuable type-strain genomes for metagenomic binning, comparative biology and taxonomic classification.</title>
        <authorList>
            <person name="Goeker M."/>
        </authorList>
    </citation>
    <scope>NUCLEOTIDE SEQUENCE [LARGE SCALE GENOMIC DNA]</scope>
    <source>
        <strain evidence="1 2">DSM 25286</strain>
    </source>
</reference>
<evidence type="ECO:0000313" key="1">
    <source>
        <dbReference type="EMBL" id="MET3110615.1"/>
    </source>
</evidence>
<keyword evidence="2" id="KW-1185">Reference proteome</keyword>
<protein>
    <submittedName>
        <fullName evidence="1">Uncharacterized protein</fullName>
    </submittedName>
</protein>
<comment type="caution">
    <text evidence="1">The sequence shown here is derived from an EMBL/GenBank/DDBJ whole genome shotgun (WGS) entry which is preliminary data.</text>
</comment>
<dbReference type="Proteomes" id="UP001549019">
    <property type="component" value="Unassembled WGS sequence"/>
</dbReference>
<dbReference type="EMBL" id="JBDZDV010000002">
    <property type="protein sequence ID" value="MET3110615.1"/>
    <property type="molecule type" value="Genomic_DNA"/>
</dbReference>